<evidence type="ECO:0000313" key="8">
    <source>
        <dbReference type="Proteomes" id="UP001194468"/>
    </source>
</evidence>
<keyword evidence="3 6" id="KW-1133">Transmembrane helix</keyword>
<dbReference type="Proteomes" id="UP001194468">
    <property type="component" value="Unassembled WGS sequence"/>
</dbReference>
<dbReference type="GO" id="GO:0007189">
    <property type="term" value="P:adenylate cyclase-activating G protein-coupled receptor signaling pathway"/>
    <property type="evidence" value="ECO:0007669"/>
    <property type="project" value="TreeGrafter"/>
</dbReference>
<feature type="transmembrane region" description="Helical" evidence="6">
    <location>
        <begin position="195"/>
        <end position="216"/>
    </location>
</feature>
<evidence type="ECO:0000313" key="7">
    <source>
        <dbReference type="EMBL" id="KAF8442397.1"/>
    </source>
</evidence>
<name>A0AAD4BX34_BOLED</name>
<evidence type="ECO:0008006" key="9">
    <source>
        <dbReference type="Google" id="ProtNLM"/>
    </source>
</evidence>
<dbReference type="Gene3D" id="1.20.1070.10">
    <property type="entry name" value="Rhodopsin 7-helix transmembrane proteins"/>
    <property type="match status" value="1"/>
</dbReference>
<protein>
    <recommendedName>
        <fullName evidence="9">G-protein coupled receptors family 2 profile 2 domain-containing protein</fullName>
    </recommendedName>
</protein>
<gene>
    <name evidence="7" type="ORF">L210DRAFT_3536510</name>
</gene>
<feature type="region of interest" description="Disordered" evidence="5">
    <location>
        <begin position="434"/>
        <end position="475"/>
    </location>
</feature>
<comment type="subcellular location">
    <subcellularLocation>
        <location evidence="1">Membrane</location>
        <topology evidence="1">Multi-pass membrane protein</topology>
    </subcellularLocation>
</comment>
<dbReference type="GO" id="GO:0004930">
    <property type="term" value="F:G protein-coupled receptor activity"/>
    <property type="evidence" value="ECO:0007669"/>
    <property type="project" value="TreeGrafter"/>
</dbReference>
<dbReference type="AlphaFoldDB" id="A0AAD4BX34"/>
<proteinExistence type="predicted"/>
<feature type="compositionally biased region" description="Basic and acidic residues" evidence="5">
    <location>
        <begin position="457"/>
        <end position="468"/>
    </location>
</feature>
<keyword evidence="8" id="KW-1185">Reference proteome</keyword>
<sequence>MSLDGMSSVSALEPLSASQRTGTIVVAAFALLSTMALAFIALRTIRLAAVVFLQRDDSTSRPPEILFFRTQLGYYAGCLILSNMFLSFAGLIGFSWVSRSGLSQGSACSAQAVLMQIGIWATCWFTSVLGIHTLTSLVFHIHPARWRSFAAVTIGWVIAFIAGLAPLQKSEVYSPIGPFCGITLSYAKYTYVLEALPIILAALVSIGVYSVIFFALRGKLNLNGLQISRGPDSNQREDSFEEYHGFIGTIIWTISFVLLSLPFCITHILVYAGISVSFALNVFADACISMLGFVNVCLLYNTFRVVSPIYRSPRSDKDFADTVMTFGNDASGESPVVPPNSRYTIPSHENDLHLCNPPQRYSNHSRSSSWTSVDSNTELLGSEDASHKSVQLAVVPVALSNNTPPAWLGRRVGGEAPLPATSLDPYRVSFLTRDAEPEPSTQNQRSVSFHPMADSDAAPRKGAKEPTFRSKAPPALDLSNLLHPLSPWEVKNKSSALAVRPGIPVASACATSQTPAVLTVRQLDQENSNVSALRAMPIPRIEVDIWSLEHADAAYPPSSPSSYTGTDCGSEFSAEMMHIRRVRPLPEVPELNDTEYDTTDLYPLSPSRLRARSQRTTLTSVWSQDTGYTLSQPADAEGQEACKQLAVSALVPGMMPGDRVDVGGTTRRRSTPSGPRPPPRTP</sequence>
<keyword evidence="4 6" id="KW-0472">Membrane</keyword>
<dbReference type="SUPFAM" id="SSF81321">
    <property type="entry name" value="Family A G protein-coupled receptor-like"/>
    <property type="match status" value="1"/>
</dbReference>
<comment type="caution">
    <text evidence="7">The sequence shown here is derived from an EMBL/GenBank/DDBJ whole genome shotgun (WGS) entry which is preliminary data.</text>
</comment>
<organism evidence="7 8">
    <name type="scientific">Boletus edulis BED1</name>
    <dbReference type="NCBI Taxonomy" id="1328754"/>
    <lineage>
        <taxon>Eukaryota</taxon>
        <taxon>Fungi</taxon>
        <taxon>Dikarya</taxon>
        <taxon>Basidiomycota</taxon>
        <taxon>Agaricomycotina</taxon>
        <taxon>Agaricomycetes</taxon>
        <taxon>Agaricomycetidae</taxon>
        <taxon>Boletales</taxon>
        <taxon>Boletineae</taxon>
        <taxon>Boletaceae</taxon>
        <taxon>Boletoideae</taxon>
        <taxon>Boletus</taxon>
    </lineage>
</organism>
<feature type="transmembrane region" description="Helical" evidence="6">
    <location>
        <begin position="117"/>
        <end position="139"/>
    </location>
</feature>
<dbReference type="CDD" id="cd00637">
    <property type="entry name" value="7tm_classA_rhodopsin-like"/>
    <property type="match status" value="1"/>
</dbReference>
<feature type="transmembrane region" description="Helical" evidence="6">
    <location>
        <begin position="278"/>
        <end position="301"/>
    </location>
</feature>
<evidence type="ECO:0000256" key="3">
    <source>
        <dbReference type="ARBA" id="ARBA00022989"/>
    </source>
</evidence>
<evidence type="ECO:0000256" key="5">
    <source>
        <dbReference type="SAM" id="MobiDB-lite"/>
    </source>
</evidence>
<dbReference type="PANTHER" id="PTHR23112:SF37">
    <property type="entry name" value="G PROTEIN-COUPLED RECEPTOR GPR1"/>
    <property type="match status" value="1"/>
</dbReference>
<evidence type="ECO:0000256" key="4">
    <source>
        <dbReference type="ARBA" id="ARBA00023136"/>
    </source>
</evidence>
<feature type="region of interest" description="Disordered" evidence="5">
    <location>
        <begin position="653"/>
        <end position="682"/>
    </location>
</feature>
<accession>A0AAD4BX34</accession>
<feature type="transmembrane region" description="Helical" evidence="6">
    <location>
        <begin position="246"/>
        <end position="272"/>
    </location>
</feature>
<reference evidence="7" key="1">
    <citation type="submission" date="2019-10" db="EMBL/GenBank/DDBJ databases">
        <authorList>
            <consortium name="DOE Joint Genome Institute"/>
            <person name="Kuo A."/>
            <person name="Miyauchi S."/>
            <person name="Kiss E."/>
            <person name="Drula E."/>
            <person name="Kohler A."/>
            <person name="Sanchez-Garcia M."/>
            <person name="Andreopoulos B."/>
            <person name="Barry K.W."/>
            <person name="Bonito G."/>
            <person name="Buee M."/>
            <person name="Carver A."/>
            <person name="Chen C."/>
            <person name="Cichocki N."/>
            <person name="Clum A."/>
            <person name="Culley D."/>
            <person name="Crous P.W."/>
            <person name="Fauchery L."/>
            <person name="Girlanda M."/>
            <person name="Hayes R."/>
            <person name="Keri Z."/>
            <person name="LaButti K."/>
            <person name="Lipzen A."/>
            <person name="Lombard V."/>
            <person name="Magnuson J."/>
            <person name="Maillard F."/>
            <person name="Morin E."/>
            <person name="Murat C."/>
            <person name="Nolan M."/>
            <person name="Ohm R."/>
            <person name="Pangilinan J."/>
            <person name="Pereira M."/>
            <person name="Perotto S."/>
            <person name="Peter M."/>
            <person name="Riley R."/>
            <person name="Sitrit Y."/>
            <person name="Stielow B."/>
            <person name="Szollosi G."/>
            <person name="Zifcakova L."/>
            <person name="Stursova M."/>
            <person name="Spatafora J.W."/>
            <person name="Tedersoo L."/>
            <person name="Vaario L.-M."/>
            <person name="Yamada A."/>
            <person name="Yan M."/>
            <person name="Wang P."/>
            <person name="Xu J."/>
            <person name="Bruns T."/>
            <person name="Baldrian P."/>
            <person name="Vilgalys R."/>
            <person name="Henrissat B."/>
            <person name="Grigoriev I.V."/>
            <person name="Hibbett D."/>
            <person name="Nagy L.G."/>
            <person name="Martin F.M."/>
        </authorList>
    </citation>
    <scope>NUCLEOTIDE SEQUENCE</scope>
    <source>
        <strain evidence="7">BED1</strain>
    </source>
</reference>
<dbReference type="PANTHER" id="PTHR23112">
    <property type="entry name" value="G PROTEIN-COUPLED RECEPTOR 157-RELATED"/>
    <property type="match status" value="1"/>
</dbReference>
<dbReference type="GO" id="GO:0005886">
    <property type="term" value="C:plasma membrane"/>
    <property type="evidence" value="ECO:0007669"/>
    <property type="project" value="TreeGrafter"/>
</dbReference>
<reference evidence="7" key="2">
    <citation type="journal article" date="2020" name="Nat. Commun.">
        <title>Large-scale genome sequencing of mycorrhizal fungi provides insights into the early evolution of symbiotic traits.</title>
        <authorList>
            <person name="Miyauchi S."/>
            <person name="Kiss E."/>
            <person name="Kuo A."/>
            <person name="Drula E."/>
            <person name="Kohler A."/>
            <person name="Sanchez-Garcia M."/>
            <person name="Morin E."/>
            <person name="Andreopoulos B."/>
            <person name="Barry K.W."/>
            <person name="Bonito G."/>
            <person name="Buee M."/>
            <person name="Carver A."/>
            <person name="Chen C."/>
            <person name="Cichocki N."/>
            <person name="Clum A."/>
            <person name="Culley D."/>
            <person name="Crous P.W."/>
            <person name="Fauchery L."/>
            <person name="Girlanda M."/>
            <person name="Hayes R.D."/>
            <person name="Keri Z."/>
            <person name="LaButti K."/>
            <person name="Lipzen A."/>
            <person name="Lombard V."/>
            <person name="Magnuson J."/>
            <person name="Maillard F."/>
            <person name="Murat C."/>
            <person name="Nolan M."/>
            <person name="Ohm R.A."/>
            <person name="Pangilinan J."/>
            <person name="Pereira M.F."/>
            <person name="Perotto S."/>
            <person name="Peter M."/>
            <person name="Pfister S."/>
            <person name="Riley R."/>
            <person name="Sitrit Y."/>
            <person name="Stielow J.B."/>
            <person name="Szollosi G."/>
            <person name="Zifcakova L."/>
            <person name="Stursova M."/>
            <person name="Spatafora J.W."/>
            <person name="Tedersoo L."/>
            <person name="Vaario L.M."/>
            <person name="Yamada A."/>
            <person name="Yan M."/>
            <person name="Wang P."/>
            <person name="Xu J."/>
            <person name="Bruns T."/>
            <person name="Baldrian P."/>
            <person name="Vilgalys R."/>
            <person name="Dunand C."/>
            <person name="Henrissat B."/>
            <person name="Grigoriev I.V."/>
            <person name="Hibbett D."/>
            <person name="Nagy L.G."/>
            <person name="Martin F.M."/>
        </authorList>
    </citation>
    <scope>NUCLEOTIDE SEQUENCE</scope>
    <source>
        <strain evidence="7">BED1</strain>
    </source>
</reference>
<evidence type="ECO:0000256" key="2">
    <source>
        <dbReference type="ARBA" id="ARBA00022692"/>
    </source>
</evidence>
<evidence type="ECO:0000256" key="6">
    <source>
        <dbReference type="SAM" id="Phobius"/>
    </source>
</evidence>
<feature type="transmembrane region" description="Helical" evidence="6">
    <location>
        <begin position="146"/>
        <end position="165"/>
    </location>
</feature>
<evidence type="ECO:0000256" key="1">
    <source>
        <dbReference type="ARBA" id="ARBA00004141"/>
    </source>
</evidence>
<feature type="transmembrane region" description="Helical" evidence="6">
    <location>
        <begin position="74"/>
        <end position="97"/>
    </location>
</feature>
<dbReference type="EMBL" id="WHUW01000009">
    <property type="protein sequence ID" value="KAF8442397.1"/>
    <property type="molecule type" value="Genomic_DNA"/>
</dbReference>
<feature type="transmembrane region" description="Helical" evidence="6">
    <location>
        <begin position="24"/>
        <end position="53"/>
    </location>
</feature>
<keyword evidence="2 6" id="KW-0812">Transmembrane</keyword>